<dbReference type="GO" id="GO:0015031">
    <property type="term" value="P:protein transport"/>
    <property type="evidence" value="ECO:0007669"/>
    <property type="project" value="UniProtKB-KW"/>
</dbReference>
<keyword evidence="2" id="KW-0813">Transport</keyword>
<sequence length="219" mass="23477">MTSGSKTWTLLCALTLSLCATTSTNASAPEDAATARALVASLGRPAPARTPFAEARFMKMLDKPLVVSGQLAWLGGDKLERTVEHPTREVSTIGDGEVTQQREGRSPRSFSLKRAPQLQLLLDSFVALLGGDSSRLEQAFTVQHSADGADHWTLTLTPRDAKLAQTVSRIDIDGSGNEPHCMRMQEADGDIAIDLLGDYAARMPTAPTRDALITLCRGS</sequence>
<evidence type="ECO:0000256" key="5">
    <source>
        <dbReference type="SAM" id="MobiDB-lite"/>
    </source>
</evidence>
<reference evidence="7 8" key="1">
    <citation type="journal article" date="2015" name="Antonie Van Leeuwenhoek">
        <title>A phylogenomic and molecular marker based taxonomic framework for the order Xanthomonadales: proposal to transfer the families Algiphilaceae and Solimonadaceae to the order Nevskiales ord. nov. and to create a new family within the order Xanthomonadales, the family Rhodanobacteraceae fam. nov., containing the genus Rhodanobacter and its closest relatives.</title>
        <authorList>
            <person name="Naushad S."/>
            <person name="Adeolu M."/>
            <person name="Wong S."/>
            <person name="Sohail M."/>
            <person name="Schellhorn H.E."/>
            <person name="Gupta R.S."/>
        </authorList>
    </citation>
    <scope>NUCLEOTIDE SEQUENCE [LARGE SCALE GENOMIC DNA]</scope>
    <source>
        <strain evidence="7 8">DSM 16301</strain>
    </source>
</reference>
<evidence type="ECO:0000256" key="1">
    <source>
        <dbReference type="ARBA" id="ARBA00011245"/>
    </source>
</evidence>
<evidence type="ECO:0000313" key="7">
    <source>
        <dbReference type="EMBL" id="KLD64381.1"/>
    </source>
</evidence>
<comment type="subunit">
    <text evidence="1">Monomer.</text>
</comment>
<dbReference type="Pfam" id="PF19574">
    <property type="entry name" value="LolA_3"/>
    <property type="match status" value="1"/>
</dbReference>
<name>A0A0G9H4G5_9GAMM</name>
<evidence type="ECO:0000256" key="2">
    <source>
        <dbReference type="ARBA" id="ARBA00022448"/>
    </source>
</evidence>
<accession>A0A0G9H4G5</accession>
<evidence type="ECO:0008006" key="9">
    <source>
        <dbReference type="Google" id="ProtNLM"/>
    </source>
</evidence>
<evidence type="ECO:0000256" key="6">
    <source>
        <dbReference type="SAM" id="SignalP"/>
    </source>
</evidence>
<gene>
    <name evidence="7" type="ORF">Y882_07415</name>
</gene>
<dbReference type="InterPro" id="IPR004564">
    <property type="entry name" value="OM_lipoprot_carrier_LolA-like"/>
</dbReference>
<feature type="chain" id="PRO_5002576289" description="Fatty acyl CoA synthetase" evidence="6">
    <location>
        <begin position="29"/>
        <end position="219"/>
    </location>
</feature>
<evidence type="ECO:0000313" key="8">
    <source>
        <dbReference type="Proteomes" id="UP000035481"/>
    </source>
</evidence>
<dbReference type="STRING" id="1440762.Y882_07415"/>
<dbReference type="Proteomes" id="UP000035481">
    <property type="component" value="Unassembled WGS sequence"/>
</dbReference>
<dbReference type="CDD" id="cd16325">
    <property type="entry name" value="LolA"/>
    <property type="match status" value="1"/>
</dbReference>
<dbReference type="EMBL" id="JPLA01000019">
    <property type="protein sequence ID" value="KLD64381.1"/>
    <property type="molecule type" value="Genomic_DNA"/>
</dbReference>
<evidence type="ECO:0000256" key="4">
    <source>
        <dbReference type="ARBA" id="ARBA00022927"/>
    </source>
</evidence>
<dbReference type="AlphaFoldDB" id="A0A0G9H4G5"/>
<dbReference type="Gene3D" id="2.50.20.10">
    <property type="entry name" value="Lipoprotein localisation LolA/LolB/LppX"/>
    <property type="match status" value="1"/>
</dbReference>
<protein>
    <recommendedName>
        <fullName evidence="9">Fatty acyl CoA synthetase</fullName>
    </recommendedName>
</protein>
<keyword evidence="3 6" id="KW-0732">Signal</keyword>
<dbReference type="PATRIC" id="fig|1440762.4.peg.873"/>
<organism evidence="7 8">
    <name type="scientific">Dyella japonica DSM 16301</name>
    <dbReference type="NCBI Taxonomy" id="1440762"/>
    <lineage>
        <taxon>Bacteria</taxon>
        <taxon>Pseudomonadati</taxon>
        <taxon>Pseudomonadota</taxon>
        <taxon>Gammaproteobacteria</taxon>
        <taxon>Lysobacterales</taxon>
        <taxon>Rhodanobacteraceae</taxon>
        <taxon>Dyella</taxon>
    </lineage>
</organism>
<comment type="caution">
    <text evidence="7">The sequence shown here is derived from an EMBL/GenBank/DDBJ whole genome shotgun (WGS) entry which is preliminary data.</text>
</comment>
<dbReference type="RefSeq" id="WP_046971239.1">
    <property type="nucleotide sequence ID" value="NZ_JPLA01000019.1"/>
</dbReference>
<feature type="signal peptide" evidence="6">
    <location>
        <begin position="1"/>
        <end position="28"/>
    </location>
</feature>
<dbReference type="SUPFAM" id="SSF89392">
    <property type="entry name" value="Prokaryotic lipoproteins and lipoprotein localization factors"/>
    <property type="match status" value="1"/>
</dbReference>
<evidence type="ECO:0000256" key="3">
    <source>
        <dbReference type="ARBA" id="ARBA00022729"/>
    </source>
</evidence>
<keyword evidence="4" id="KW-0653">Protein transport</keyword>
<dbReference type="InterPro" id="IPR029046">
    <property type="entry name" value="LolA/LolB/LppX"/>
</dbReference>
<feature type="region of interest" description="Disordered" evidence="5">
    <location>
        <begin position="84"/>
        <end position="111"/>
    </location>
</feature>
<proteinExistence type="predicted"/>